<feature type="transmembrane region" description="Helical" evidence="2">
    <location>
        <begin position="59"/>
        <end position="80"/>
    </location>
</feature>
<dbReference type="OrthoDB" id="5313079at2759"/>
<organism evidence="3 4">
    <name type="scientific">Tothia fuscella</name>
    <dbReference type="NCBI Taxonomy" id="1048955"/>
    <lineage>
        <taxon>Eukaryota</taxon>
        <taxon>Fungi</taxon>
        <taxon>Dikarya</taxon>
        <taxon>Ascomycota</taxon>
        <taxon>Pezizomycotina</taxon>
        <taxon>Dothideomycetes</taxon>
        <taxon>Pleosporomycetidae</taxon>
        <taxon>Venturiales</taxon>
        <taxon>Cylindrosympodiaceae</taxon>
        <taxon>Tothia</taxon>
    </lineage>
</organism>
<name>A0A9P4NXK5_9PEZI</name>
<dbReference type="EMBL" id="MU007020">
    <property type="protein sequence ID" value="KAF2433472.1"/>
    <property type="molecule type" value="Genomic_DNA"/>
</dbReference>
<evidence type="ECO:0000313" key="3">
    <source>
        <dbReference type="EMBL" id="KAF2433472.1"/>
    </source>
</evidence>
<sequence length="557" mass="64151">MDTGRYLSSRAGHDFEEPNFDGLAIFYIAAAIIYTIIVLAGLTALFILRNTHAIRIRNFTVVCASVLSLHVYLVLILLVYPLNGLFKCGCEFWIMSILLPLGIALFQASNVRLYSYAKDQKSIAEGEFRRSRKFHFKFGLSGLYEWFKHLSAETKTYVAIAVGLVVQGTLTIFLFFGSRKFHATYGIYSSHVSASQCRRGTEWIPSVFWQFLWATVFGPYILLRIRNIKDTHYWAWQTRLAIVSCLPGTPLWLIFTYAQGPFFQRVNNRFPPSGWFLPGLVAMQFVSVFFPLLDIYKLKSLERKFGRNRDSTHKGAAEGEKPQNPYSMATLELQLAKNPHHLLYWAYTKEFTAENILFLTAVRDFKRRWEQVAKHTENLSTVQLRERYEEAAVIYFKLVNPVTAKMNINVDSRTYNELEQMFRDVEYQPDDSTSSSGSSSCYTESNVVTPWADLERPASTSSHQSDENKLMNDHVDKLYPLPVTEIHDRSDISEGSIHETKEPIVPASFTLEVFDRAYEVVKNDVYLNTWVRYEARYSRPRSPRTAQRGHRSSTFAA</sequence>
<dbReference type="SUPFAM" id="SSF48097">
    <property type="entry name" value="Regulator of G-protein signaling, RGS"/>
    <property type="match status" value="1"/>
</dbReference>
<dbReference type="AlphaFoldDB" id="A0A9P4NXK5"/>
<feature type="transmembrane region" description="Helical" evidence="2">
    <location>
        <begin position="157"/>
        <end position="176"/>
    </location>
</feature>
<evidence type="ECO:0000256" key="1">
    <source>
        <dbReference type="SAM" id="MobiDB-lite"/>
    </source>
</evidence>
<accession>A0A9P4NXK5</accession>
<dbReference type="InterPro" id="IPR044926">
    <property type="entry name" value="RGS_subdomain_2"/>
</dbReference>
<evidence type="ECO:0008006" key="5">
    <source>
        <dbReference type="Google" id="ProtNLM"/>
    </source>
</evidence>
<dbReference type="Proteomes" id="UP000800235">
    <property type="component" value="Unassembled WGS sequence"/>
</dbReference>
<feature type="transmembrane region" description="Helical" evidence="2">
    <location>
        <begin position="92"/>
        <end position="111"/>
    </location>
</feature>
<dbReference type="InterPro" id="IPR036305">
    <property type="entry name" value="RGS_sf"/>
</dbReference>
<feature type="transmembrane region" description="Helical" evidence="2">
    <location>
        <begin position="24"/>
        <end position="47"/>
    </location>
</feature>
<keyword evidence="4" id="KW-1185">Reference proteome</keyword>
<evidence type="ECO:0000256" key="2">
    <source>
        <dbReference type="SAM" id="Phobius"/>
    </source>
</evidence>
<keyword evidence="2" id="KW-1133">Transmembrane helix</keyword>
<reference evidence="3" key="1">
    <citation type="journal article" date="2020" name="Stud. Mycol.">
        <title>101 Dothideomycetes genomes: a test case for predicting lifestyles and emergence of pathogens.</title>
        <authorList>
            <person name="Haridas S."/>
            <person name="Albert R."/>
            <person name="Binder M."/>
            <person name="Bloem J."/>
            <person name="Labutti K."/>
            <person name="Salamov A."/>
            <person name="Andreopoulos B."/>
            <person name="Baker S."/>
            <person name="Barry K."/>
            <person name="Bills G."/>
            <person name="Bluhm B."/>
            <person name="Cannon C."/>
            <person name="Castanera R."/>
            <person name="Culley D."/>
            <person name="Daum C."/>
            <person name="Ezra D."/>
            <person name="Gonzalez J."/>
            <person name="Henrissat B."/>
            <person name="Kuo A."/>
            <person name="Liang C."/>
            <person name="Lipzen A."/>
            <person name="Lutzoni F."/>
            <person name="Magnuson J."/>
            <person name="Mondo S."/>
            <person name="Nolan M."/>
            <person name="Ohm R."/>
            <person name="Pangilinan J."/>
            <person name="Park H.-J."/>
            <person name="Ramirez L."/>
            <person name="Alfaro M."/>
            <person name="Sun H."/>
            <person name="Tritt A."/>
            <person name="Yoshinaga Y."/>
            <person name="Zwiers L.-H."/>
            <person name="Turgeon B."/>
            <person name="Goodwin S."/>
            <person name="Spatafora J."/>
            <person name="Crous P."/>
            <person name="Grigoriev I."/>
        </authorList>
    </citation>
    <scope>NUCLEOTIDE SEQUENCE</scope>
    <source>
        <strain evidence="3">CBS 130266</strain>
    </source>
</reference>
<feature type="transmembrane region" description="Helical" evidence="2">
    <location>
        <begin position="234"/>
        <end position="255"/>
    </location>
</feature>
<feature type="region of interest" description="Disordered" evidence="1">
    <location>
        <begin position="538"/>
        <end position="557"/>
    </location>
</feature>
<protein>
    <recommendedName>
        <fullName evidence="5">RGS domain-containing protein</fullName>
    </recommendedName>
</protein>
<keyword evidence="2" id="KW-0812">Transmembrane</keyword>
<proteinExistence type="predicted"/>
<dbReference type="Gene3D" id="1.10.167.10">
    <property type="entry name" value="Regulator of G-protein Signalling 4, domain 2"/>
    <property type="match status" value="1"/>
</dbReference>
<feature type="transmembrane region" description="Helical" evidence="2">
    <location>
        <begin position="275"/>
        <end position="296"/>
    </location>
</feature>
<gene>
    <name evidence="3" type="ORF">EJ08DRAFT_54912</name>
</gene>
<feature type="compositionally biased region" description="Basic residues" evidence="1">
    <location>
        <begin position="538"/>
        <end position="551"/>
    </location>
</feature>
<comment type="caution">
    <text evidence="3">The sequence shown here is derived from an EMBL/GenBank/DDBJ whole genome shotgun (WGS) entry which is preliminary data.</text>
</comment>
<feature type="transmembrane region" description="Helical" evidence="2">
    <location>
        <begin position="203"/>
        <end position="222"/>
    </location>
</feature>
<evidence type="ECO:0000313" key="4">
    <source>
        <dbReference type="Proteomes" id="UP000800235"/>
    </source>
</evidence>
<keyword evidence="2" id="KW-0472">Membrane</keyword>